<dbReference type="GO" id="GO:0033698">
    <property type="term" value="C:Rpd3L complex"/>
    <property type="evidence" value="ECO:0007669"/>
    <property type="project" value="UniProtKB-ARBA"/>
</dbReference>
<accession>A0AAN6GEF1</accession>
<feature type="region of interest" description="Disordered" evidence="8">
    <location>
        <begin position="478"/>
        <end position="528"/>
    </location>
</feature>
<feature type="domain" description="Histone deacetylase interacting" evidence="9">
    <location>
        <begin position="723"/>
        <end position="824"/>
    </location>
</feature>
<dbReference type="InterPro" id="IPR039774">
    <property type="entry name" value="Sin3-like"/>
</dbReference>
<reference evidence="10" key="1">
    <citation type="journal article" date="2023" name="PhytoFront">
        <title>Draft Genome Resources of Seven Strains of Tilletia horrida, Causal Agent of Kernel Smut of Rice.</title>
        <authorList>
            <person name="Khanal S."/>
            <person name="Antony Babu S."/>
            <person name="Zhou X.G."/>
        </authorList>
    </citation>
    <scope>NUCLEOTIDE SEQUENCE</scope>
    <source>
        <strain evidence="10">TX3</strain>
    </source>
</reference>
<evidence type="ECO:0000256" key="1">
    <source>
        <dbReference type="ARBA" id="ARBA00004123"/>
    </source>
</evidence>
<dbReference type="Pfam" id="PF02671">
    <property type="entry name" value="PAH"/>
    <property type="match status" value="3"/>
</dbReference>
<gene>
    <name evidence="10" type="ORF">OC842_001779</name>
</gene>
<keyword evidence="6 7" id="KW-0539">Nucleus</keyword>
<feature type="compositionally biased region" description="Polar residues" evidence="8">
    <location>
        <begin position="370"/>
        <end position="383"/>
    </location>
</feature>
<evidence type="ECO:0000256" key="8">
    <source>
        <dbReference type="SAM" id="MobiDB-lite"/>
    </source>
</evidence>
<organism evidence="10 11">
    <name type="scientific">Tilletia horrida</name>
    <dbReference type="NCBI Taxonomy" id="155126"/>
    <lineage>
        <taxon>Eukaryota</taxon>
        <taxon>Fungi</taxon>
        <taxon>Dikarya</taxon>
        <taxon>Basidiomycota</taxon>
        <taxon>Ustilaginomycotina</taxon>
        <taxon>Exobasidiomycetes</taxon>
        <taxon>Tilletiales</taxon>
        <taxon>Tilletiaceae</taxon>
        <taxon>Tilletia</taxon>
    </lineage>
</organism>
<feature type="region of interest" description="Disordered" evidence="8">
    <location>
        <begin position="1023"/>
        <end position="1084"/>
    </location>
</feature>
<dbReference type="EMBL" id="JAPDMQ010000067">
    <property type="protein sequence ID" value="KAK0537010.1"/>
    <property type="molecule type" value="Genomic_DNA"/>
</dbReference>
<keyword evidence="2" id="KW-0678">Repressor</keyword>
<dbReference type="GO" id="GO:0010628">
    <property type="term" value="P:positive regulation of gene expression"/>
    <property type="evidence" value="ECO:0007669"/>
    <property type="project" value="UniProtKB-ARBA"/>
</dbReference>
<keyword evidence="4" id="KW-0805">Transcription regulation</keyword>
<feature type="region of interest" description="Disordered" evidence="8">
    <location>
        <begin position="370"/>
        <end position="464"/>
    </location>
</feature>
<dbReference type="PANTHER" id="PTHR12346:SF0">
    <property type="entry name" value="SIN3A, ISOFORM G"/>
    <property type="match status" value="1"/>
</dbReference>
<dbReference type="Pfam" id="PF08295">
    <property type="entry name" value="Sin3_corepress"/>
    <property type="match status" value="1"/>
</dbReference>
<sequence length="1638" mass="174868">MATLNVRDALSYLDQVKVQFQSSPDVYNRFLDIMKDFKSQSIDTPGVIERVSTLFRGHPALIQGFNTFLPPGYRIECITTEDDVDGSTGVITVTTPTGTTTTTQSAGIASILQKSSAAAAAEAAAAAAAASGAGSSSRNAGSGSRHEQSRSGSGKNAAAAAAAGAGFDRPDEVSGEGRSSGRALGTALPKSPSLSNNGPVAASTPTHAHSHGANAQLDGSSSTSPTAAGILSGAPASVIGASGALLPATPGAAAGAGVLSHSAASGNINPFNTPTNPGVGSAAMVQTPSAASDVGTPGGKRPPVEFNHAINYVNKIKMRFAGDPDTYKTFLEILQTYQKEQRPIHDVYAQVTQLFSHATDLLEEFKQFLPDTSGNAHQPPSETGASADGHGGGSALGAAGLAQGHDHSSLAALSASGAHRGSADDTAVHGTSSGKKTSGNSSSRGKKRSAADASAGTSSSSRSAAAPISAAAAAAVSASGTSGSKSKKSKHSHKTGGSAAASSSDVKGSQSAAQQQQSAALAQQQQAQHSQQQQQQQQAAAQHQAAQAQAQAVAQQAHLLAQSGPAAALDPQQLAQVHQLHAAGLQAFAADGTLITPEMANAAATAHAHSNLGGYALQVANAANSVLATTDEVHFFDRVKKYIDDRPTYTEFLKLLNLFTQDLIDVRTLVDRAHVFFGRNTELFGTFKRLAGYDIGRHGWLDSEEPVVENVPAISRDRVDLSTCKTYGASYRKLPESEVSLACSGRDAMCWEVLNDTWVCHPTWASEGESFNPHKKNQYEDALYRSEEERHEYDYHIEANLRTIALLEPIAARIQSMPAEERAIFRLRPGLGGQSRSIYQRVIKKVYGRDHGLEVIAALHDNPVVAVPVVLARLKQKDEEWKRAQREWNKVWREVDSRNFYKSLDHQGITFKAADKKNVTHKAFIAEIEARRTSQQQRRLNLDPDLPRARTEHQLAYTMTDKSVIFDVLKLSFIYLDRTPYSKPDSDRIEAFLRTFIPKFMCLDQAEFEEALKVHADGAFIGGDDGDSDSAGDLEEEEGSRFGGGDEDGEATKNNGAAREDIDMADASTREEGAKGVDGSDEPAAPQAEANWIQTDLTTAYDSTQGLKNGTRVLPAGHKKINFFCNSAYYVFLRLFQLLYSRLYKLKSISEALSAQSDVSRRLNPVALELGLQDGTTYPSAAISSTKSASAIINPSVGITAETAGLFLPPSRYYETLLDLTEKLLENDIDQGVFEESVRFMYGIDGYISFTLDKVVGALVKSVQSITTDLKSQELMNILDRDRARQSEDNTAFRRQIASRMAAEAVVGKEENLYRIEWQADDGNMLMQLLSKDDLTLDDLRTNQEQWLYYISSYCLWTDTEGLNGKAQAPFLSRSLPPERENAVDAPGTTYTIKSGLEIKVCIRTYRLFFVDETEDVFVRHAVMSDPSKYEERVHKLKTRRAGKFDAWLDRRRQEIDHPETVEAVVPPSQQAEEVGATAEEQEKADERRAADVEAIRATLEQAEGQVVAMDTDAADEAAAGHSKDVEKGPAATPAKDSDAAPSEADKAATTASGAEDGAGSDGKKAVQPEAPGTSMESDVAKTEKDALAGEPQPQPSGEAVKTEDGGEAPKQGLEAEGGAKAAATATATATAPASDKP</sequence>
<dbReference type="SUPFAM" id="SSF47762">
    <property type="entry name" value="PAH2 domain"/>
    <property type="match status" value="3"/>
</dbReference>
<feature type="compositionally biased region" description="Low complexity" evidence="8">
    <location>
        <begin position="1548"/>
        <end position="1558"/>
    </location>
</feature>
<keyword evidence="3" id="KW-0677">Repeat</keyword>
<dbReference type="FunFam" id="1.20.1160.11:FF:000001">
    <property type="entry name" value="Paired amphipathic helix protein Sin3"/>
    <property type="match status" value="1"/>
</dbReference>
<feature type="compositionally biased region" description="Polar residues" evidence="8">
    <location>
        <begin position="217"/>
        <end position="226"/>
    </location>
</feature>
<comment type="caution">
    <text evidence="10">The sequence shown here is derived from an EMBL/GenBank/DDBJ whole genome shotgun (WGS) entry which is preliminary data.</text>
</comment>
<dbReference type="Proteomes" id="UP001176521">
    <property type="component" value="Unassembled WGS sequence"/>
</dbReference>
<feature type="compositionally biased region" description="Basic and acidic residues" evidence="8">
    <location>
        <begin position="1481"/>
        <end position="1490"/>
    </location>
</feature>
<feature type="compositionally biased region" description="Low complexity" evidence="8">
    <location>
        <begin position="1620"/>
        <end position="1638"/>
    </location>
</feature>
<feature type="compositionally biased region" description="Low complexity" evidence="8">
    <location>
        <begin position="510"/>
        <end position="528"/>
    </location>
</feature>
<feature type="region of interest" description="Disordered" evidence="8">
    <location>
        <begin position="132"/>
        <end position="228"/>
    </location>
</feature>
<evidence type="ECO:0000256" key="4">
    <source>
        <dbReference type="ARBA" id="ARBA00023015"/>
    </source>
</evidence>
<feature type="compositionally biased region" description="Basic and acidic residues" evidence="8">
    <location>
        <begin position="1536"/>
        <end position="1547"/>
    </location>
</feature>
<feature type="compositionally biased region" description="Polar residues" evidence="8">
    <location>
        <begin position="500"/>
        <end position="509"/>
    </location>
</feature>
<dbReference type="Gene3D" id="1.20.1160.11">
    <property type="entry name" value="Paired amphipathic helix"/>
    <property type="match status" value="3"/>
</dbReference>
<protein>
    <recommendedName>
        <fullName evidence="9">Histone deacetylase interacting domain-containing protein</fullName>
    </recommendedName>
</protein>
<feature type="compositionally biased region" description="Basic residues" evidence="8">
    <location>
        <begin position="485"/>
        <end position="494"/>
    </location>
</feature>
<dbReference type="PROSITE" id="PS51477">
    <property type="entry name" value="PAH"/>
    <property type="match status" value="2"/>
</dbReference>
<evidence type="ECO:0000256" key="2">
    <source>
        <dbReference type="ARBA" id="ARBA00022491"/>
    </source>
</evidence>
<evidence type="ECO:0000259" key="9">
    <source>
        <dbReference type="SMART" id="SM00761"/>
    </source>
</evidence>
<dbReference type="PANTHER" id="PTHR12346">
    <property type="entry name" value="SIN3B-RELATED"/>
    <property type="match status" value="1"/>
</dbReference>
<feature type="region of interest" description="Disordered" evidence="8">
    <location>
        <begin position="1465"/>
        <end position="1490"/>
    </location>
</feature>
<feature type="compositionally biased region" description="Low complexity" evidence="8">
    <location>
        <begin position="396"/>
        <end position="420"/>
    </location>
</feature>
<name>A0AAN6GEF1_9BASI</name>
<keyword evidence="11" id="KW-1185">Reference proteome</keyword>
<dbReference type="Pfam" id="PF16879">
    <property type="entry name" value="Sin3a_C"/>
    <property type="match status" value="1"/>
</dbReference>
<feature type="region of interest" description="Disordered" evidence="8">
    <location>
        <begin position="1515"/>
        <end position="1638"/>
    </location>
</feature>
<evidence type="ECO:0000313" key="10">
    <source>
        <dbReference type="EMBL" id="KAK0537010.1"/>
    </source>
</evidence>
<feature type="compositionally biased region" description="Acidic residues" evidence="8">
    <location>
        <begin position="1024"/>
        <end position="1038"/>
    </location>
</feature>
<dbReference type="GO" id="GO:0003714">
    <property type="term" value="F:transcription corepressor activity"/>
    <property type="evidence" value="ECO:0007669"/>
    <property type="project" value="InterPro"/>
</dbReference>
<dbReference type="GO" id="GO:0000122">
    <property type="term" value="P:negative regulation of transcription by RNA polymerase II"/>
    <property type="evidence" value="ECO:0007669"/>
    <property type="project" value="TreeGrafter"/>
</dbReference>
<evidence type="ECO:0000256" key="3">
    <source>
        <dbReference type="ARBA" id="ARBA00022737"/>
    </source>
</evidence>
<evidence type="ECO:0000313" key="11">
    <source>
        <dbReference type="Proteomes" id="UP001176521"/>
    </source>
</evidence>
<dbReference type="FunFam" id="1.20.1160.11:FF:000002">
    <property type="entry name" value="Paired amphipathic helix protein SIN3"/>
    <property type="match status" value="1"/>
</dbReference>
<feature type="compositionally biased region" description="Low complexity" evidence="8">
    <location>
        <begin position="430"/>
        <end position="443"/>
    </location>
</feature>
<feature type="compositionally biased region" description="Basic and acidic residues" evidence="8">
    <location>
        <begin position="1579"/>
        <end position="1588"/>
    </location>
</feature>
<dbReference type="InterPro" id="IPR036600">
    <property type="entry name" value="PAH_sf"/>
</dbReference>
<evidence type="ECO:0000256" key="5">
    <source>
        <dbReference type="ARBA" id="ARBA00023163"/>
    </source>
</evidence>
<proteinExistence type="predicted"/>
<comment type="subcellular location">
    <subcellularLocation>
        <location evidence="1 7">Nucleus</location>
    </subcellularLocation>
</comment>
<dbReference type="SMART" id="SM00761">
    <property type="entry name" value="HDAC_interact"/>
    <property type="match status" value="1"/>
</dbReference>
<feature type="compositionally biased region" description="Polar residues" evidence="8">
    <location>
        <begin position="192"/>
        <end position="207"/>
    </location>
</feature>
<feature type="compositionally biased region" description="Low complexity" evidence="8">
    <location>
        <begin position="157"/>
        <end position="166"/>
    </location>
</feature>
<feature type="compositionally biased region" description="Basic and acidic residues" evidence="8">
    <location>
        <begin position="1058"/>
        <end position="1075"/>
    </location>
</feature>
<dbReference type="InterPro" id="IPR031693">
    <property type="entry name" value="Sin3_C"/>
</dbReference>
<dbReference type="InterPro" id="IPR003822">
    <property type="entry name" value="PAH"/>
</dbReference>
<dbReference type="FunFam" id="1.20.1160.11:FF:000003">
    <property type="entry name" value="Paired amphipathic helix SIN3-like protein"/>
    <property type="match status" value="1"/>
</dbReference>
<evidence type="ECO:0000256" key="7">
    <source>
        <dbReference type="PROSITE-ProRule" id="PRU00810"/>
    </source>
</evidence>
<keyword evidence="5" id="KW-0804">Transcription</keyword>
<evidence type="ECO:0000256" key="6">
    <source>
        <dbReference type="ARBA" id="ARBA00023242"/>
    </source>
</evidence>
<feature type="compositionally biased region" description="Low complexity" evidence="8">
    <location>
        <begin position="132"/>
        <end position="143"/>
    </location>
</feature>
<dbReference type="InterPro" id="IPR013194">
    <property type="entry name" value="HDAC_interact_dom"/>
</dbReference>
<feature type="compositionally biased region" description="Low complexity" evidence="8">
    <location>
        <begin position="451"/>
        <end position="464"/>
    </location>
</feature>